<keyword evidence="5" id="KW-1185">Reference proteome</keyword>
<protein>
    <submittedName>
        <fullName evidence="4">Thioesterase</fullName>
    </submittedName>
</protein>
<evidence type="ECO:0000256" key="2">
    <source>
        <dbReference type="ARBA" id="ARBA00022801"/>
    </source>
</evidence>
<reference evidence="4" key="2">
    <citation type="submission" date="2020-09" db="EMBL/GenBank/DDBJ databases">
        <authorList>
            <person name="Sun Q."/>
            <person name="Ohkuma M."/>
        </authorList>
    </citation>
    <scope>NUCLEOTIDE SEQUENCE</scope>
    <source>
        <strain evidence="4">JCM 13064</strain>
    </source>
</reference>
<dbReference type="SMART" id="SM00824">
    <property type="entry name" value="PKS_TE"/>
    <property type="match status" value="1"/>
</dbReference>
<dbReference type="GO" id="GO:0008610">
    <property type="term" value="P:lipid biosynthetic process"/>
    <property type="evidence" value="ECO:0007669"/>
    <property type="project" value="TreeGrafter"/>
</dbReference>
<evidence type="ECO:0000256" key="1">
    <source>
        <dbReference type="ARBA" id="ARBA00007169"/>
    </source>
</evidence>
<sequence length="247" mass="27135">MSWFHCYEHRPGAALRLFCFPHAGGSAAFYRAWHHDLPAAVEVRAVQYPGRGDRRADPPVRDARRLAAAVADAMAPLLDRPVALFGHSLGALVAYEVARELEARGRGVLHLFASGRHAPHERRHGDAHTWSDDALAAELVRLGGVEPEFMADPVMRELTLPVVRHDYRIDATYHHLSDGVLACPVTVLLGDADPEVTPEQAARWAELTRGQCAVRVLRGDHFYLVPRRSDVAAYLLAAAGAAWPSTP</sequence>
<dbReference type="Proteomes" id="UP000645217">
    <property type="component" value="Unassembled WGS sequence"/>
</dbReference>
<organism evidence="4 5">
    <name type="scientific">Sphaerisporangium melleum</name>
    <dbReference type="NCBI Taxonomy" id="321316"/>
    <lineage>
        <taxon>Bacteria</taxon>
        <taxon>Bacillati</taxon>
        <taxon>Actinomycetota</taxon>
        <taxon>Actinomycetes</taxon>
        <taxon>Streptosporangiales</taxon>
        <taxon>Streptosporangiaceae</taxon>
        <taxon>Sphaerisporangium</taxon>
    </lineage>
</organism>
<name>A0A917RKY6_9ACTN</name>
<dbReference type="PANTHER" id="PTHR11487:SF0">
    <property type="entry name" value="S-ACYL FATTY ACID SYNTHASE THIOESTERASE, MEDIUM CHAIN"/>
    <property type="match status" value="1"/>
</dbReference>
<evidence type="ECO:0000259" key="3">
    <source>
        <dbReference type="SMART" id="SM00824"/>
    </source>
</evidence>
<dbReference type="RefSeq" id="WP_189166648.1">
    <property type="nucleotide sequence ID" value="NZ_BMNT01000043.1"/>
</dbReference>
<dbReference type="Pfam" id="PF00975">
    <property type="entry name" value="Thioesterase"/>
    <property type="match status" value="1"/>
</dbReference>
<dbReference type="Gene3D" id="3.40.50.1820">
    <property type="entry name" value="alpha/beta hydrolase"/>
    <property type="match status" value="1"/>
</dbReference>
<proteinExistence type="inferred from homology"/>
<feature type="domain" description="Thioesterase TesA-like" evidence="3">
    <location>
        <begin position="18"/>
        <end position="235"/>
    </location>
</feature>
<dbReference type="PANTHER" id="PTHR11487">
    <property type="entry name" value="THIOESTERASE"/>
    <property type="match status" value="1"/>
</dbReference>
<dbReference type="InterPro" id="IPR001031">
    <property type="entry name" value="Thioesterase"/>
</dbReference>
<reference evidence="4" key="1">
    <citation type="journal article" date="2014" name="Int. J. Syst. Evol. Microbiol.">
        <title>Complete genome sequence of Corynebacterium casei LMG S-19264T (=DSM 44701T), isolated from a smear-ripened cheese.</title>
        <authorList>
            <consortium name="US DOE Joint Genome Institute (JGI-PGF)"/>
            <person name="Walter F."/>
            <person name="Albersmeier A."/>
            <person name="Kalinowski J."/>
            <person name="Ruckert C."/>
        </authorList>
    </citation>
    <scope>NUCLEOTIDE SEQUENCE</scope>
    <source>
        <strain evidence="4">JCM 13064</strain>
    </source>
</reference>
<dbReference type="InterPro" id="IPR012223">
    <property type="entry name" value="TEII"/>
</dbReference>
<evidence type="ECO:0000313" key="5">
    <source>
        <dbReference type="Proteomes" id="UP000645217"/>
    </source>
</evidence>
<dbReference type="EMBL" id="BMNT01000043">
    <property type="protein sequence ID" value="GGL11865.1"/>
    <property type="molecule type" value="Genomic_DNA"/>
</dbReference>
<dbReference type="AlphaFoldDB" id="A0A917RKY6"/>
<keyword evidence="2" id="KW-0378">Hydrolase</keyword>
<dbReference type="InterPro" id="IPR029058">
    <property type="entry name" value="AB_hydrolase_fold"/>
</dbReference>
<comment type="caution">
    <text evidence="4">The sequence shown here is derived from an EMBL/GenBank/DDBJ whole genome shotgun (WGS) entry which is preliminary data.</text>
</comment>
<evidence type="ECO:0000313" key="4">
    <source>
        <dbReference type="EMBL" id="GGL11865.1"/>
    </source>
</evidence>
<dbReference type="SUPFAM" id="SSF53474">
    <property type="entry name" value="alpha/beta-Hydrolases"/>
    <property type="match status" value="1"/>
</dbReference>
<comment type="similarity">
    <text evidence="1">Belongs to the thioesterase family.</text>
</comment>
<accession>A0A917RKY6</accession>
<gene>
    <name evidence="4" type="ORF">GCM10007964_62350</name>
</gene>
<dbReference type="InterPro" id="IPR020802">
    <property type="entry name" value="TesA-like"/>
</dbReference>
<dbReference type="GO" id="GO:0016787">
    <property type="term" value="F:hydrolase activity"/>
    <property type="evidence" value="ECO:0007669"/>
    <property type="project" value="UniProtKB-KW"/>
</dbReference>